<dbReference type="eggNOG" id="COG0441">
    <property type="taxonomic scope" value="Bacteria"/>
</dbReference>
<proteinExistence type="inferred from homology"/>
<dbReference type="AlphaFoldDB" id="I0R3V5"/>
<dbReference type="Gene3D" id="3.30.930.10">
    <property type="entry name" value="Bira Bifunctional Protein, Domain 2"/>
    <property type="match status" value="1"/>
</dbReference>
<dbReference type="OrthoDB" id="9802304at2"/>
<feature type="domain" description="TGS" evidence="15">
    <location>
        <begin position="1"/>
        <end position="60"/>
    </location>
</feature>
<dbReference type="InterPro" id="IPR012947">
    <property type="entry name" value="tRNA_SAD"/>
</dbReference>
<evidence type="ECO:0000256" key="3">
    <source>
        <dbReference type="ARBA" id="ARBA00022555"/>
    </source>
</evidence>
<dbReference type="GO" id="GO:0140096">
    <property type="term" value="F:catalytic activity, acting on a protein"/>
    <property type="evidence" value="ECO:0007669"/>
    <property type="project" value="UniProtKB-ARBA"/>
</dbReference>
<keyword evidence="5 13" id="KW-0479">Metal-binding</keyword>
<dbReference type="SUPFAM" id="SSF81271">
    <property type="entry name" value="TGS-like"/>
    <property type="match status" value="1"/>
</dbReference>
<dbReference type="Pfam" id="PF07973">
    <property type="entry name" value="tRNA_SAD"/>
    <property type="match status" value="1"/>
</dbReference>
<keyword evidence="7 13" id="KW-0862">Zinc</keyword>
<dbReference type="Gene3D" id="3.40.50.800">
    <property type="entry name" value="Anticodon-binding domain"/>
    <property type="match status" value="1"/>
</dbReference>
<feature type="binding site" evidence="13">
    <location>
        <position position="336"/>
    </location>
    <ligand>
        <name>Zn(2+)</name>
        <dbReference type="ChEBI" id="CHEBI:29105"/>
        <note>catalytic</note>
    </ligand>
</feature>
<dbReference type="Gene3D" id="3.30.54.20">
    <property type="match status" value="1"/>
</dbReference>
<dbReference type="InterPro" id="IPR006195">
    <property type="entry name" value="aa-tRNA-synth_II"/>
</dbReference>
<dbReference type="SUPFAM" id="SSF52954">
    <property type="entry name" value="Class II aaRS ABD-related"/>
    <property type="match status" value="1"/>
</dbReference>
<dbReference type="GO" id="GO:0000049">
    <property type="term" value="F:tRNA binding"/>
    <property type="evidence" value="ECO:0007669"/>
    <property type="project" value="UniProtKB-KW"/>
</dbReference>
<comment type="subcellular location">
    <subcellularLocation>
        <location evidence="13">Cytoplasm</location>
    </subcellularLocation>
</comment>
<keyword evidence="6 13" id="KW-0547">Nucleotide-binding</keyword>
<feature type="binding site" evidence="13">
    <location>
        <position position="387"/>
    </location>
    <ligand>
        <name>Zn(2+)</name>
        <dbReference type="ChEBI" id="CHEBI:29105"/>
        <note>catalytic</note>
    </ligand>
</feature>
<dbReference type="PANTHER" id="PTHR11451:SF44">
    <property type="entry name" value="THREONINE--TRNA LIGASE, CHLOROPLASTIC_MITOCHONDRIAL 2"/>
    <property type="match status" value="1"/>
</dbReference>
<dbReference type="EMBL" id="AJGH01000142">
    <property type="protein sequence ID" value="EIC94363.1"/>
    <property type="molecule type" value="Genomic_DNA"/>
</dbReference>
<dbReference type="SUPFAM" id="SSF55681">
    <property type="entry name" value="Class II aaRS and biotin synthetases"/>
    <property type="match status" value="1"/>
</dbReference>
<comment type="catalytic activity">
    <reaction evidence="12 13">
        <text>tRNA(Thr) + L-threonine + ATP = L-threonyl-tRNA(Thr) + AMP + diphosphate + H(+)</text>
        <dbReference type="Rhea" id="RHEA:24624"/>
        <dbReference type="Rhea" id="RHEA-COMP:9670"/>
        <dbReference type="Rhea" id="RHEA-COMP:9704"/>
        <dbReference type="ChEBI" id="CHEBI:15378"/>
        <dbReference type="ChEBI" id="CHEBI:30616"/>
        <dbReference type="ChEBI" id="CHEBI:33019"/>
        <dbReference type="ChEBI" id="CHEBI:57926"/>
        <dbReference type="ChEBI" id="CHEBI:78442"/>
        <dbReference type="ChEBI" id="CHEBI:78534"/>
        <dbReference type="ChEBI" id="CHEBI:456215"/>
        <dbReference type="EC" id="6.1.1.3"/>
    </reaction>
</comment>
<comment type="subunit">
    <text evidence="13">Homodimer.</text>
</comment>
<dbReference type="SMART" id="SM00863">
    <property type="entry name" value="tRNA_SAD"/>
    <property type="match status" value="1"/>
</dbReference>
<evidence type="ECO:0000256" key="10">
    <source>
        <dbReference type="ARBA" id="ARBA00022917"/>
    </source>
</evidence>
<dbReference type="SUPFAM" id="SSF55186">
    <property type="entry name" value="ThrRS/AlaRS common domain"/>
    <property type="match status" value="1"/>
</dbReference>
<dbReference type="GO" id="GO:0004829">
    <property type="term" value="F:threonine-tRNA ligase activity"/>
    <property type="evidence" value="ECO:0007669"/>
    <property type="project" value="UniProtKB-UniRule"/>
</dbReference>
<dbReference type="PROSITE" id="PS51880">
    <property type="entry name" value="TGS"/>
    <property type="match status" value="1"/>
</dbReference>
<feature type="domain" description="Aminoacyl-transfer RNA synthetases class-II family profile" evidence="14">
    <location>
        <begin position="266"/>
        <end position="541"/>
    </location>
</feature>
<evidence type="ECO:0000256" key="8">
    <source>
        <dbReference type="ARBA" id="ARBA00022840"/>
    </source>
</evidence>
<name>I0R3V5_9FIRM</name>
<sequence>MKITLKDGLVKEYESKRSIIDIAKDISEGLARSVVAGEVNGVMHDLRDEIESDCELNLITLKDEKGLSVIRHTASHVLAQAVKRIFPQAKLAIGPSIAEGFYYDFEHEPFSRDDLDKLEAEMKKIIKEGEAIERFELPREEAIKFMEEKNEPYKVELIRDLPQGEKISFYKQGDFTDLCAGPHLQRTKDIKAFKLVSSSMAYWRGDSNKARLQRIYGTAYNTKEELEAYLKHLEDIKLRDHNKLGREMELFTTVDVVGQGLPLMLPKGTKMIQKLQRWIEDLEDNEWGYVRTKTPLMAKSDLYKISGHWDHYQDGMFILGDPQHDGEILALRPMTCPFQYYVYKNTQKSYRDLPYRMGETSTLFRNEDSGEMHGLTRVRQFTISEGHNVIRPDQAEEELQNCLNLAIYVLETLGLRDDVTFRLSKWDKNNKEKYLGDEAYWEGTQAALRNILVEKGLPFTEADGEAAFYGPKIDIQAKNVYGKEDTMITIQLDAAIAENFDLYYIDQNGAKVRPYIVHRTSLGCYERTLAWLIEKYAGKFPTWLCPEQVRILPISDKYADYANSVLKELKKNGVDATVDTRTEKIGFKIRDARLSRLPYMLVVGEKEDAEGSVSVRSRFAGDEGSKKLSDFVDMICKEIRTKEIRKEEVTE</sequence>
<dbReference type="NCBIfam" id="TIGR00418">
    <property type="entry name" value="thrS"/>
    <property type="match status" value="1"/>
</dbReference>
<evidence type="ECO:0000313" key="16">
    <source>
        <dbReference type="EMBL" id="EIC94363.1"/>
    </source>
</evidence>
<evidence type="ECO:0000256" key="5">
    <source>
        <dbReference type="ARBA" id="ARBA00022723"/>
    </source>
</evidence>
<dbReference type="HAMAP" id="MF_00184">
    <property type="entry name" value="Thr_tRNA_synth"/>
    <property type="match status" value="1"/>
</dbReference>
<keyword evidence="3 13" id="KW-0820">tRNA-binding</keyword>
<comment type="caution">
    <text evidence="13">Lacks conserved residue(s) required for the propagation of feature annotation.</text>
</comment>
<comment type="similarity">
    <text evidence="1 13">Belongs to the class-II aminoacyl-tRNA synthetase family.</text>
</comment>
<dbReference type="GO" id="GO:0006435">
    <property type="term" value="P:threonyl-tRNA aminoacylation"/>
    <property type="evidence" value="ECO:0007669"/>
    <property type="project" value="UniProtKB-UniRule"/>
</dbReference>
<dbReference type="EC" id="6.1.1.3" evidence="13"/>
<keyword evidence="8 13" id="KW-0067">ATP-binding</keyword>
<dbReference type="InterPro" id="IPR002320">
    <property type="entry name" value="Thr-tRNA-ligase_IIa"/>
</dbReference>
<keyword evidence="4 13" id="KW-0436">Ligase</keyword>
<organism evidence="16 17">
    <name type="scientific">Lachnoanaerobaculum saburreum F0468</name>
    <dbReference type="NCBI Taxonomy" id="1095750"/>
    <lineage>
        <taxon>Bacteria</taxon>
        <taxon>Bacillati</taxon>
        <taxon>Bacillota</taxon>
        <taxon>Clostridia</taxon>
        <taxon>Lachnospirales</taxon>
        <taxon>Lachnospiraceae</taxon>
        <taxon>Lachnoanaerobaculum</taxon>
    </lineage>
</organism>
<dbReference type="InterPro" id="IPR004154">
    <property type="entry name" value="Anticodon-bd"/>
</dbReference>
<protein>
    <recommendedName>
        <fullName evidence="13">Threonine--tRNA ligase</fullName>
        <ecNumber evidence="13">6.1.1.3</ecNumber>
    </recommendedName>
    <alternativeName>
        <fullName evidence="13">Threonyl-tRNA synthetase</fullName>
        <shortName evidence="13">ThrRS</shortName>
    </alternativeName>
</protein>
<dbReference type="FunFam" id="3.30.54.20:FF:000002">
    <property type="entry name" value="Threonine--tRNA ligase"/>
    <property type="match status" value="1"/>
</dbReference>
<evidence type="ECO:0000256" key="2">
    <source>
        <dbReference type="ARBA" id="ARBA00022490"/>
    </source>
</evidence>
<dbReference type="GO" id="GO:0005737">
    <property type="term" value="C:cytoplasm"/>
    <property type="evidence" value="ECO:0007669"/>
    <property type="project" value="UniProtKB-SubCell"/>
</dbReference>
<evidence type="ECO:0000256" key="4">
    <source>
        <dbReference type="ARBA" id="ARBA00022598"/>
    </source>
</evidence>
<reference evidence="16 17" key="1">
    <citation type="submission" date="2012-03" db="EMBL/GenBank/DDBJ databases">
        <authorList>
            <person name="Durkin A.S."/>
            <person name="McCorrison J."/>
            <person name="Torralba M."/>
            <person name="Gillis M."/>
            <person name="Methe B."/>
            <person name="Sutton G."/>
            <person name="Nelson K.E."/>
        </authorList>
    </citation>
    <scope>NUCLEOTIDE SEQUENCE [LARGE SCALE GENOMIC DNA]</scope>
    <source>
        <strain evidence="16 17">F0468</strain>
    </source>
</reference>
<comment type="cofactor">
    <cofactor evidence="13">
        <name>Zn(2+)</name>
        <dbReference type="ChEBI" id="CHEBI:29105"/>
    </cofactor>
    <text evidence="13">Binds 1 zinc ion per subunit.</text>
</comment>
<dbReference type="Pfam" id="PF03129">
    <property type="entry name" value="HGTP_anticodon"/>
    <property type="match status" value="1"/>
</dbReference>
<evidence type="ECO:0000256" key="9">
    <source>
        <dbReference type="ARBA" id="ARBA00022884"/>
    </source>
</evidence>
<dbReference type="InterPro" id="IPR047246">
    <property type="entry name" value="ThrRS_anticodon"/>
</dbReference>
<dbReference type="FunFam" id="3.40.50.800:FF:000001">
    <property type="entry name" value="Threonine--tRNA ligase"/>
    <property type="match status" value="1"/>
</dbReference>
<dbReference type="FunFam" id="3.30.930.10:FF:000002">
    <property type="entry name" value="Threonine--tRNA ligase"/>
    <property type="match status" value="1"/>
</dbReference>
<dbReference type="InterPro" id="IPR012675">
    <property type="entry name" value="Beta-grasp_dom_sf"/>
</dbReference>
<dbReference type="GO" id="GO:0016740">
    <property type="term" value="F:transferase activity"/>
    <property type="evidence" value="ECO:0007669"/>
    <property type="project" value="UniProtKB-ARBA"/>
</dbReference>
<dbReference type="CDD" id="cd00860">
    <property type="entry name" value="ThrRS_anticodon"/>
    <property type="match status" value="1"/>
</dbReference>
<accession>I0R3V5</accession>
<dbReference type="FunFam" id="3.10.20.30:FF:000005">
    <property type="entry name" value="Threonine--tRNA ligase"/>
    <property type="match status" value="1"/>
</dbReference>
<dbReference type="GO" id="GO:0005524">
    <property type="term" value="F:ATP binding"/>
    <property type="evidence" value="ECO:0007669"/>
    <property type="project" value="UniProtKB-UniRule"/>
</dbReference>
<evidence type="ECO:0000256" key="13">
    <source>
        <dbReference type="HAMAP-Rule" id="MF_00184"/>
    </source>
</evidence>
<dbReference type="InterPro" id="IPR036621">
    <property type="entry name" value="Anticodon-bd_dom_sf"/>
</dbReference>
<keyword evidence="17" id="KW-1185">Reference proteome</keyword>
<dbReference type="GO" id="GO:0046872">
    <property type="term" value="F:metal ion binding"/>
    <property type="evidence" value="ECO:0007669"/>
    <property type="project" value="UniProtKB-KW"/>
</dbReference>
<evidence type="ECO:0000256" key="6">
    <source>
        <dbReference type="ARBA" id="ARBA00022741"/>
    </source>
</evidence>
<dbReference type="PANTHER" id="PTHR11451">
    <property type="entry name" value="THREONINE-TRNA LIGASE"/>
    <property type="match status" value="1"/>
</dbReference>
<dbReference type="Pfam" id="PF02824">
    <property type="entry name" value="TGS"/>
    <property type="match status" value="1"/>
</dbReference>
<dbReference type="InterPro" id="IPR012676">
    <property type="entry name" value="TGS-like"/>
</dbReference>
<evidence type="ECO:0000259" key="14">
    <source>
        <dbReference type="PROSITE" id="PS50862"/>
    </source>
</evidence>
<dbReference type="InterPro" id="IPR018163">
    <property type="entry name" value="Thr/Ala-tRNA-synth_IIc_edit"/>
</dbReference>
<dbReference type="Proteomes" id="UP000005039">
    <property type="component" value="Unassembled WGS sequence"/>
</dbReference>
<dbReference type="Gene3D" id="3.30.980.10">
    <property type="entry name" value="Threonyl-trna Synthetase, Chain A, domain 2"/>
    <property type="match status" value="1"/>
</dbReference>
<evidence type="ECO:0000256" key="11">
    <source>
        <dbReference type="ARBA" id="ARBA00023146"/>
    </source>
</evidence>
<evidence type="ECO:0000259" key="15">
    <source>
        <dbReference type="PROSITE" id="PS51880"/>
    </source>
</evidence>
<keyword evidence="9 13" id="KW-0694">RNA-binding</keyword>
<dbReference type="InterPro" id="IPR045864">
    <property type="entry name" value="aa-tRNA-synth_II/BPL/LPL"/>
</dbReference>
<evidence type="ECO:0000256" key="7">
    <source>
        <dbReference type="ARBA" id="ARBA00022833"/>
    </source>
</evidence>
<keyword evidence="2 13" id="KW-0963">Cytoplasm</keyword>
<dbReference type="InterPro" id="IPR002314">
    <property type="entry name" value="aa-tRNA-synt_IIb"/>
</dbReference>
<gene>
    <name evidence="13 16" type="primary">thrS</name>
    <name evidence="16" type="ORF">HMPREF9970_0934</name>
</gene>
<dbReference type="Pfam" id="PF00587">
    <property type="entry name" value="tRNA-synt_2b"/>
    <property type="match status" value="1"/>
</dbReference>
<keyword evidence="10 13" id="KW-0648">Protein biosynthesis</keyword>
<evidence type="ECO:0000256" key="1">
    <source>
        <dbReference type="ARBA" id="ARBA00008226"/>
    </source>
</evidence>
<dbReference type="PATRIC" id="fig|1095750.3.peg.2812"/>
<dbReference type="PRINTS" id="PR01047">
    <property type="entry name" value="TRNASYNTHTHR"/>
</dbReference>
<dbReference type="FunFam" id="3.30.980.10:FF:000005">
    <property type="entry name" value="Threonyl-tRNA synthetase, mitochondrial"/>
    <property type="match status" value="1"/>
</dbReference>
<dbReference type="CDD" id="cd01667">
    <property type="entry name" value="TGS_ThrRS"/>
    <property type="match status" value="1"/>
</dbReference>
<dbReference type="InterPro" id="IPR004095">
    <property type="entry name" value="TGS"/>
</dbReference>
<dbReference type="PROSITE" id="PS50862">
    <property type="entry name" value="AA_TRNA_LIGASE_II"/>
    <property type="match status" value="1"/>
</dbReference>
<evidence type="ECO:0000313" key="17">
    <source>
        <dbReference type="Proteomes" id="UP000005039"/>
    </source>
</evidence>
<evidence type="ECO:0000256" key="12">
    <source>
        <dbReference type="ARBA" id="ARBA00049515"/>
    </source>
</evidence>
<dbReference type="RefSeq" id="WP_008755233.1">
    <property type="nucleotide sequence ID" value="NZ_AJGH01000142.1"/>
</dbReference>
<keyword evidence="11 13" id="KW-0030">Aminoacyl-tRNA synthetase</keyword>
<feature type="binding site" evidence="13">
    <location>
        <position position="518"/>
    </location>
    <ligand>
        <name>Zn(2+)</name>
        <dbReference type="ChEBI" id="CHEBI:29105"/>
        <note>catalytic</note>
    </ligand>
</feature>
<dbReference type="Gene3D" id="3.10.20.30">
    <property type="match status" value="1"/>
</dbReference>
<comment type="caution">
    <text evidence="16">The sequence shown here is derived from an EMBL/GenBank/DDBJ whole genome shotgun (WGS) entry which is preliminary data.</text>
</comment>